<dbReference type="Pfam" id="PF08929">
    <property type="entry name" value="PoNi_C"/>
    <property type="match status" value="1"/>
</dbReference>
<dbReference type="InterPro" id="IPR046582">
    <property type="entry name" value="DUF6630"/>
</dbReference>
<dbReference type="InterPro" id="IPR015025">
    <property type="entry name" value="PoNi_C"/>
</dbReference>
<protein>
    <submittedName>
        <fullName evidence="3">Uncharacterized protein</fullName>
    </submittedName>
</protein>
<dbReference type="AlphaFoldDB" id="A0A1I7INJ9"/>
<evidence type="ECO:0000259" key="1">
    <source>
        <dbReference type="Pfam" id="PF08929"/>
    </source>
</evidence>
<dbReference type="Pfam" id="PF20335">
    <property type="entry name" value="DUF6630"/>
    <property type="match status" value="1"/>
</dbReference>
<evidence type="ECO:0000313" key="4">
    <source>
        <dbReference type="Proteomes" id="UP000199391"/>
    </source>
</evidence>
<accession>A0A1I7INJ9</accession>
<dbReference type="Proteomes" id="UP000199391">
    <property type="component" value="Unassembled WGS sequence"/>
</dbReference>
<dbReference type="STRING" id="1035707.SAMN05216552_1008172"/>
<feature type="domain" description="PoNi C-terminal" evidence="1">
    <location>
        <begin position="166"/>
        <end position="240"/>
    </location>
</feature>
<organism evidence="3 4">
    <name type="scientific">Pseudoduganella namucuonensis</name>
    <dbReference type="NCBI Taxonomy" id="1035707"/>
    <lineage>
        <taxon>Bacteria</taxon>
        <taxon>Pseudomonadati</taxon>
        <taxon>Pseudomonadota</taxon>
        <taxon>Betaproteobacteria</taxon>
        <taxon>Burkholderiales</taxon>
        <taxon>Oxalobacteraceae</taxon>
        <taxon>Telluria group</taxon>
        <taxon>Pseudoduganella</taxon>
    </lineage>
</organism>
<dbReference type="EMBL" id="FPBO01000008">
    <property type="protein sequence ID" value="SFU74487.1"/>
    <property type="molecule type" value="Genomic_DNA"/>
</dbReference>
<dbReference type="OrthoDB" id="8576337at2"/>
<proteinExistence type="predicted"/>
<gene>
    <name evidence="3" type="ORF">SAMN05216552_1008172</name>
</gene>
<evidence type="ECO:0000259" key="2">
    <source>
        <dbReference type="Pfam" id="PF20335"/>
    </source>
</evidence>
<evidence type="ECO:0000313" key="3">
    <source>
        <dbReference type="EMBL" id="SFU74487.1"/>
    </source>
</evidence>
<dbReference type="InterPro" id="IPR028983">
    <property type="entry name" value="PA2201-like_C"/>
</dbReference>
<keyword evidence="4" id="KW-1185">Reference proteome</keyword>
<sequence length="424" mass="46312">MYNSRTESGTLADLDQEIASNENLARSALREAEADPDHPDQDGLLDVQARLLRALRFRHARGDSAAELEEHFRLRLLPDLQRAGGLTRRYFPGQRPEMRSWDMDAWLLLLALACFDTDGGALERIGDWVDTGQSSAPFHLLLKAFLPGHAYPRKFARDANTDAYEKPVAGAVLAAAPERQKALHAFLRKWPAIMAPHGYRRDAGDGAIFTIAPFHAALAACAYDIDDAAFRDLPDYPGELVAWYRVHARQRRDAWRGVGVGAGDDLPAPLDPAAQGKKLTPSAAYARWIEIVCGDSAPLAAIARKALGPRKTMPDLFNAMEALAGAGLALQADIKDDETLADQVQRLCATRGWPAFTPPAEPPQGPARVSAILSALRPWLAERGQTLALLGDGGDAWQATVFKTVDEAQFNALCDQLQIDVQDE</sequence>
<reference evidence="4" key="1">
    <citation type="submission" date="2016-10" db="EMBL/GenBank/DDBJ databases">
        <authorList>
            <person name="Varghese N."/>
            <person name="Submissions S."/>
        </authorList>
    </citation>
    <scope>NUCLEOTIDE SEQUENCE [LARGE SCALE GENOMIC DNA]</scope>
    <source>
        <strain evidence="4">CGMCC 1.11014</strain>
    </source>
</reference>
<dbReference type="RefSeq" id="WP_093555635.1">
    <property type="nucleotide sequence ID" value="NZ_FPBO01000008.1"/>
</dbReference>
<dbReference type="SUPFAM" id="SSF140731">
    <property type="entry name" value="PA2201 C-terminal domain-like"/>
    <property type="match status" value="1"/>
</dbReference>
<name>A0A1I7INJ9_9BURK</name>
<feature type="domain" description="DUF6630" evidence="2">
    <location>
        <begin position="317"/>
        <end position="422"/>
    </location>
</feature>
<dbReference type="Gene3D" id="1.10.3920.10">
    <property type="entry name" value="PA2201 C-terminal domain-like"/>
    <property type="match status" value="1"/>
</dbReference>